<protein>
    <recommendedName>
        <fullName evidence="3">DUF309 domain-containing protein</fullName>
    </recommendedName>
</protein>
<dbReference type="InterPro" id="IPR005500">
    <property type="entry name" value="DUF309"/>
</dbReference>
<keyword evidence="2" id="KW-1185">Reference proteome</keyword>
<dbReference type="AlphaFoldDB" id="A0A830F272"/>
<reference evidence="1 2" key="1">
    <citation type="journal article" date="2019" name="Int. J. Syst. Evol. Microbiol.">
        <title>The Global Catalogue of Microorganisms (GCM) 10K type strain sequencing project: providing services to taxonomists for standard genome sequencing and annotation.</title>
        <authorList>
            <consortium name="The Broad Institute Genomics Platform"/>
            <consortium name="The Broad Institute Genome Sequencing Center for Infectious Disease"/>
            <person name="Wu L."/>
            <person name="Ma J."/>
        </authorList>
    </citation>
    <scope>NUCLEOTIDE SEQUENCE [LARGE SCALE GENOMIC DNA]</scope>
    <source>
        <strain evidence="1 2">JCM 19585</strain>
    </source>
</reference>
<dbReference type="InterPro" id="IPR023203">
    <property type="entry name" value="TTHA0068_sf"/>
</dbReference>
<accession>A0A830F272</accession>
<sequence length="203" mass="22249">MEAALRAGIALYDAGYYHGAHDAWEDEWLEQSEGDDERLLHGLIHCGAAVHHARNRNWEGATGVAASARDYLDAVPPTHRGVNVEAAAAYLDVLARDPEVIERRRPVRLTHRGSTVSLAALDAPAAVTAAVVVADAEGYESETFERAATYAREGLADGELNEYGVFLCDFAVEREKRGLIATRLAEHVERRRAREKDVEGLFG</sequence>
<evidence type="ECO:0000313" key="2">
    <source>
        <dbReference type="Proteomes" id="UP000628840"/>
    </source>
</evidence>
<name>A0A830F272_9EURY</name>
<dbReference type="PANTHER" id="PTHR34796">
    <property type="entry name" value="EXPRESSED PROTEIN"/>
    <property type="match status" value="1"/>
</dbReference>
<evidence type="ECO:0008006" key="3">
    <source>
        <dbReference type="Google" id="ProtNLM"/>
    </source>
</evidence>
<comment type="caution">
    <text evidence="1">The sequence shown here is derived from an EMBL/GenBank/DDBJ whole genome shotgun (WGS) entry which is preliminary data.</text>
</comment>
<dbReference type="OrthoDB" id="270022at2157"/>
<dbReference type="Proteomes" id="UP000628840">
    <property type="component" value="Unassembled WGS sequence"/>
</dbReference>
<organism evidence="1 2">
    <name type="scientific">Halarchaeum grantii</name>
    <dbReference type="NCBI Taxonomy" id="1193105"/>
    <lineage>
        <taxon>Archaea</taxon>
        <taxon>Methanobacteriati</taxon>
        <taxon>Methanobacteriota</taxon>
        <taxon>Stenosarchaea group</taxon>
        <taxon>Halobacteria</taxon>
        <taxon>Halobacteriales</taxon>
        <taxon>Halobacteriaceae</taxon>
    </lineage>
</organism>
<dbReference type="Pfam" id="PF03745">
    <property type="entry name" value="DUF309"/>
    <property type="match status" value="1"/>
</dbReference>
<dbReference type="PANTHER" id="PTHR34796:SF1">
    <property type="entry name" value="EXPRESSED PROTEIN"/>
    <property type="match status" value="1"/>
</dbReference>
<dbReference type="SUPFAM" id="SSF140663">
    <property type="entry name" value="TTHA0068-like"/>
    <property type="match status" value="1"/>
</dbReference>
<gene>
    <name evidence="1" type="ORF">GCM10009037_16400</name>
</gene>
<proteinExistence type="predicted"/>
<dbReference type="EMBL" id="BMPF01000002">
    <property type="protein sequence ID" value="GGL33489.1"/>
    <property type="molecule type" value="Genomic_DNA"/>
</dbReference>
<dbReference type="RefSeq" id="WP_188882447.1">
    <property type="nucleotide sequence ID" value="NZ_BMPF01000002.1"/>
</dbReference>
<dbReference type="Gene3D" id="1.10.3450.10">
    <property type="entry name" value="TTHA0068-like"/>
    <property type="match status" value="1"/>
</dbReference>
<evidence type="ECO:0000313" key="1">
    <source>
        <dbReference type="EMBL" id="GGL33489.1"/>
    </source>
</evidence>